<keyword evidence="5" id="KW-0676">Redox-active center</keyword>
<comment type="subcellular location">
    <subcellularLocation>
        <location evidence="1">Cell inner membrane</location>
        <topology evidence="1">Single-pass membrane protein</topology>
        <orientation evidence="1">Periplasmic side</orientation>
    </subcellularLocation>
</comment>
<dbReference type="RefSeq" id="WP_183458592.1">
    <property type="nucleotide sequence ID" value="NZ_JACHWZ010000006.1"/>
</dbReference>
<comment type="caution">
    <text evidence="7">The sequence shown here is derived from an EMBL/GenBank/DDBJ whole genome shotgun (WGS) entry which is preliminary data.</text>
</comment>
<evidence type="ECO:0000313" key="8">
    <source>
        <dbReference type="Proteomes" id="UP000535937"/>
    </source>
</evidence>
<keyword evidence="3" id="KW-0201">Cytochrome c-type biogenesis</keyword>
<dbReference type="GO" id="GO:0005886">
    <property type="term" value="C:plasma membrane"/>
    <property type="evidence" value="ECO:0007669"/>
    <property type="project" value="UniProtKB-SubCell"/>
</dbReference>
<protein>
    <submittedName>
        <fullName evidence="7">Cytochrome c biogenesis protein CcmG/thiol:disulfide interchange protein DsbE</fullName>
    </submittedName>
</protein>
<dbReference type="InterPro" id="IPR036249">
    <property type="entry name" value="Thioredoxin-like_sf"/>
</dbReference>
<dbReference type="PANTHER" id="PTHR42852">
    <property type="entry name" value="THIOL:DISULFIDE INTERCHANGE PROTEIN DSBE"/>
    <property type="match status" value="1"/>
</dbReference>
<dbReference type="Gene3D" id="3.40.30.10">
    <property type="entry name" value="Glutaredoxin"/>
    <property type="match status" value="1"/>
</dbReference>
<keyword evidence="8" id="KW-1185">Reference proteome</keyword>
<keyword evidence="4" id="KW-1015">Disulfide bond</keyword>
<dbReference type="Proteomes" id="UP000535937">
    <property type="component" value="Unassembled WGS sequence"/>
</dbReference>
<evidence type="ECO:0000256" key="4">
    <source>
        <dbReference type="ARBA" id="ARBA00023157"/>
    </source>
</evidence>
<dbReference type="GO" id="GO:0015036">
    <property type="term" value="F:disulfide oxidoreductase activity"/>
    <property type="evidence" value="ECO:0007669"/>
    <property type="project" value="InterPro"/>
</dbReference>
<evidence type="ECO:0000256" key="3">
    <source>
        <dbReference type="ARBA" id="ARBA00022748"/>
    </source>
</evidence>
<dbReference type="Pfam" id="PF08534">
    <property type="entry name" value="Redoxin"/>
    <property type="match status" value="1"/>
</dbReference>
<evidence type="ECO:0000313" key="7">
    <source>
        <dbReference type="EMBL" id="MBB3060818.1"/>
    </source>
</evidence>
<dbReference type="GO" id="GO:0030288">
    <property type="term" value="C:outer membrane-bounded periplasmic space"/>
    <property type="evidence" value="ECO:0007669"/>
    <property type="project" value="InterPro"/>
</dbReference>
<organism evidence="7 8">
    <name type="scientific">Microbulbifer rhizosphaerae</name>
    <dbReference type="NCBI Taxonomy" id="1562603"/>
    <lineage>
        <taxon>Bacteria</taxon>
        <taxon>Pseudomonadati</taxon>
        <taxon>Pseudomonadota</taxon>
        <taxon>Gammaproteobacteria</taxon>
        <taxon>Cellvibrionales</taxon>
        <taxon>Microbulbiferaceae</taxon>
        <taxon>Microbulbifer</taxon>
    </lineage>
</organism>
<dbReference type="SUPFAM" id="SSF52833">
    <property type="entry name" value="Thioredoxin-like"/>
    <property type="match status" value="1"/>
</dbReference>
<evidence type="ECO:0000256" key="5">
    <source>
        <dbReference type="ARBA" id="ARBA00023284"/>
    </source>
</evidence>
<evidence type="ECO:0000256" key="1">
    <source>
        <dbReference type="ARBA" id="ARBA00004383"/>
    </source>
</evidence>
<dbReference type="PANTHER" id="PTHR42852:SF6">
    <property type="entry name" value="THIOL:DISULFIDE INTERCHANGE PROTEIN DSBE"/>
    <property type="match status" value="1"/>
</dbReference>
<dbReference type="NCBIfam" id="TIGR00385">
    <property type="entry name" value="dsbE"/>
    <property type="match status" value="1"/>
</dbReference>
<name>A0A7W4WBT6_9GAMM</name>
<dbReference type="InterPro" id="IPR050553">
    <property type="entry name" value="Thioredoxin_ResA/DsbE_sf"/>
</dbReference>
<comment type="similarity">
    <text evidence="2">Belongs to the thioredoxin family. DsbE subfamily.</text>
</comment>
<dbReference type="InterPro" id="IPR013766">
    <property type="entry name" value="Thioredoxin_domain"/>
</dbReference>
<dbReference type="EMBL" id="JACHWZ010000006">
    <property type="protein sequence ID" value="MBB3060818.1"/>
    <property type="molecule type" value="Genomic_DNA"/>
</dbReference>
<proteinExistence type="inferred from homology"/>
<dbReference type="CDD" id="cd03010">
    <property type="entry name" value="TlpA_like_DsbE"/>
    <property type="match status" value="1"/>
</dbReference>
<accession>A0A7W4WBT6</accession>
<evidence type="ECO:0000256" key="2">
    <source>
        <dbReference type="ARBA" id="ARBA00007758"/>
    </source>
</evidence>
<dbReference type="PROSITE" id="PS51352">
    <property type="entry name" value="THIOREDOXIN_2"/>
    <property type="match status" value="1"/>
</dbReference>
<gene>
    <name evidence="7" type="ORF">FHS09_001638</name>
</gene>
<reference evidence="7 8" key="1">
    <citation type="submission" date="2020-08" db="EMBL/GenBank/DDBJ databases">
        <title>Genomic Encyclopedia of Type Strains, Phase III (KMG-III): the genomes of soil and plant-associated and newly described type strains.</title>
        <authorList>
            <person name="Whitman W."/>
        </authorList>
    </citation>
    <scope>NUCLEOTIDE SEQUENCE [LARGE SCALE GENOMIC DNA]</scope>
    <source>
        <strain evidence="7 8">CECT 8799</strain>
    </source>
</reference>
<dbReference type="InterPro" id="IPR004799">
    <property type="entry name" value="Periplasmic_diS_OxRdtase_DsbE"/>
</dbReference>
<dbReference type="GO" id="GO:0017004">
    <property type="term" value="P:cytochrome complex assembly"/>
    <property type="evidence" value="ECO:0007669"/>
    <property type="project" value="UniProtKB-KW"/>
</dbReference>
<sequence>MARLKLFLPLIIFAALALLFWRGLSLNPQDMPSALLNKPVPQFSLPQLAESGKEKTMQRGDLPAKSLLLNVWATWCIACRVEHPFLNKLAEEGVPIVGINLKDDGAEAQKWLEKFHNPYLFSIADKEGRLALDLGVFGAPETFLVDAEGVIRCKHVGVVDDRIWQTKLQPLYQKLQQQPWDEFAGELSDSLLARCR</sequence>
<feature type="domain" description="Thioredoxin" evidence="6">
    <location>
        <begin position="34"/>
        <end position="177"/>
    </location>
</feature>
<dbReference type="AlphaFoldDB" id="A0A7W4WBT6"/>
<dbReference type="InterPro" id="IPR013740">
    <property type="entry name" value="Redoxin"/>
</dbReference>
<evidence type="ECO:0000259" key="6">
    <source>
        <dbReference type="PROSITE" id="PS51352"/>
    </source>
</evidence>